<dbReference type="OrthoDB" id="2014201at2759"/>
<gene>
    <name evidence="1" type="ORF">SEPMUDRAFT_49447</name>
</gene>
<dbReference type="Pfam" id="PF01501">
    <property type="entry name" value="Glyco_transf_8"/>
    <property type="match status" value="1"/>
</dbReference>
<dbReference type="Gene3D" id="3.90.550.10">
    <property type="entry name" value="Spore Coat Polysaccharide Biosynthesis Protein SpsA, Chain A"/>
    <property type="match status" value="1"/>
</dbReference>
<protein>
    <submittedName>
        <fullName evidence="1">Glycosyltransferase family 8 protein</fullName>
    </submittedName>
</protein>
<dbReference type="HOGENOM" id="CLU_049943_1_0_1"/>
<dbReference type="OMA" id="HVCVCNL"/>
<evidence type="ECO:0000313" key="1">
    <source>
        <dbReference type="EMBL" id="EMF10974.1"/>
    </source>
</evidence>
<dbReference type="EMBL" id="KB456267">
    <property type="protein sequence ID" value="EMF10974.1"/>
    <property type="molecule type" value="Genomic_DNA"/>
</dbReference>
<dbReference type="InterPro" id="IPR050587">
    <property type="entry name" value="GNT1/Glycosyltrans_8"/>
</dbReference>
<sequence length="372" mass="41900">MPGPNPNATADSNPLSRAWLTLVTRASYLPGLAVLVDSLYKHGSKHPLIVQYTTDLPEDCIKCLQLLHGLYPLCLPQRVESIPLPDGLEPVAARFADTLTKLRAFQPLTQNELDVLGLPSTPKEICFLDADILIMRNLDDIFDVPRPGSDWVASHHACVCNVDGDPLAPPEYSIENCPFTRVEHPEALEQPVLVPETEAQKKTYALLNSGVFVCTPSQELWQKIQDFFTNNEALVKTFKFPDQNFMEVFFQDKWVPLGWQYNAIKTHRYWHSAAWRDDEVRALHYIIDKPWEVRTGKGDAAGYLGRDGVTHSWWWAAYDQFVEEMARRGDVGRAVVACVSRTLNPADSAQRRVGGRELLARLGRKSALPVLV</sequence>
<dbReference type="RefSeq" id="XP_016759095.1">
    <property type="nucleotide sequence ID" value="XM_016909113.1"/>
</dbReference>
<dbReference type="eggNOG" id="KOG1950">
    <property type="taxonomic scope" value="Eukaryota"/>
</dbReference>
<dbReference type="PANTHER" id="PTHR11183">
    <property type="entry name" value="GLYCOGENIN SUBFAMILY MEMBER"/>
    <property type="match status" value="1"/>
</dbReference>
<dbReference type="InterPro" id="IPR029044">
    <property type="entry name" value="Nucleotide-diphossugar_trans"/>
</dbReference>
<dbReference type="GeneID" id="27906250"/>
<dbReference type="STRING" id="692275.N1QK75"/>
<organism evidence="1 2">
    <name type="scientific">Sphaerulina musiva (strain SO2202)</name>
    <name type="common">Poplar stem canker fungus</name>
    <name type="synonym">Septoria musiva</name>
    <dbReference type="NCBI Taxonomy" id="692275"/>
    <lineage>
        <taxon>Eukaryota</taxon>
        <taxon>Fungi</taxon>
        <taxon>Dikarya</taxon>
        <taxon>Ascomycota</taxon>
        <taxon>Pezizomycotina</taxon>
        <taxon>Dothideomycetes</taxon>
        <taxon>Dothideomycetidae</taxon>
        <taxon>Mycosphaerellales</taxon>
        <taxon>Mycosphaerellaceae</taxon>
        <taxon>Sphaerulina</taxon>
    </lineage>
</organism>
<keyword evidence="2" id="KW-1185">Reference proteome</keyword>
<dbReference type="SUPFAM" id="SSF53448">
    <property type="entry name" value="Nucleotide-diphospho-sugar transferases"/>
    <property type="match status" value="1"/>
</dbReference>
<accession>N1QK75</accession>
<dbReference type="AlphaFoldDB" id="N1QK75"/>
<keyword evidence="1" id="KW-0808">Transferase</keyword>
<proteinExistence type="predicted"/>
<evidence type="ECO:0000313" key="2">
    <source>
        <dbReference type="Proteomes" id="UP000016931"/>
    </source>
</evidence>
<dbReference type="Proteomes" id="UP000016931">
    <property type="component" value="Unassembled WGS sequence"/>
</dbReference>
<reference evidence="1 2" key="1">
    <citation type="journal article" date="2012" name="PLoS Pathog.">
        <title>Diverse lifestyles and strategies of plant pathogenesis encoded in the genomes of eighteen Dothideomycetes fungi.</title>
        <authorList>
            <person name="Ohm R.A."/>
            <person name="Feau N."/>
            <person name="Henrissat B."/>
            <person name="Schoch C.L."/>
            <person name="Horwitz B.A."/>
            <person name="Barry K.W."/>
            <person name="Condon B.J."/>
            <person name="Copeland A.C."/>
            <person name="Dhillon B."/>
            <person name="Glaser F."/>
            <person name="Hesse C.N."/>
            <person name="Kosti I."/>
            <person name="LaButti K."/>
            <person name="Lindquist E.A."/>
            <person name="Lucas S."/>
            <person name="Salamov A.A."/>
            <person name="Bradshaw R.E."/>
            <person name="Ciuffetti L."/>
            <person name="Hamelin R.C."/>
            <person name="Kema G.H.J."/>
            <person name="Lawrence C."/>
            <person name="Scott J.A."/>
            <person name="Spatafora J.W."/>
            <person name="Turgeon B.G."/>
            <person name="de Wit P.J.G.M."/>
            <person name="Zhong S."/>
            <person name="Goodwin S.B."/>
            <person name="Grigoriev I.V."/>
        </authorList>
    </citation>
    <scope>NUCLEOTIDE SEQUENCE [LARGE SCALE GENOMIC DNA]</scope>
    <source>
        <strain evidence="1 2">SO2202</strain>
    </source>
</reference>
<dbReference type="InterPro" id="IPR002495">
    <property type="entry name" value="Glyco_trans_8"/>
</dbReference>
<name>N1QK75_SPHMS</name>
<dbReference type="GO" id="GO:0016757">
    <property type="term" value="F:glycosyltransferase activity"/>
    <property type="evidence" value="ECO:0007669"/>
    <property type="project" value="InterPro"/>
</dbReference>